<dbReference type="SMART" id="SM00430">
    <property type="entry name" value="HOLI"/>
    <property type="match status" value="1"/>
</dbReference>
<dbReference type="AlphaFoldDB" id="A0A0N4Z715"/>
<dbReference type="SUPFAM" id="SSF57716">
    <property type="entry name" value="Glucocorticoid receptor-like (DNA-binding domain)"/>
    <property type="match status" value="1"/>
</dbReference>
<feature type="domain" description="Nuclear receptor" evidence="10">
    <location>
        <begin position="1"/>
        <end position="53"/>
    </location>
</feature>
<dbReference type="InterPro" id="IPR001628">
    <property type="entry name" value="Znf_hrmn_rcpt"/>
</dbReference>
<dbReference type="GO" id="GO:0043565">
    <property type="term" value="F:sequence-specific DNA binding"/>
    <property type="evidence" value="ECO:0007669"/>
    <property type="project" value="InterPro"/>
</dbReference>
<dbReference type="SMART" id="SM00399">
    <property type="entry name" value="ZnF_C4"/>
    <property type="match status" value="1"/>
</dbReference>
<organism evidence="12 13">
    <name type="scientific">Parastrongyloides trichosuri</name>
    <name type="common">Possum-specific nematode worm</name>
    <dbReference type="NCBI Taxonomy" id="131310"/>
    <lineage>
        <taxon>Eukaryota</taxon>
        <taxon>Metazoa</taxon>
        <taxon>Ecdysozoa</taxon>
        <taxon>Nematoda</taxon>
        <taxon>Chromadorea</taxon>
        <taxon>Rhabditida</taxon>
        <taxon>Tylenchina</taxon>
        <taxon>Panagrolaimomorpha</taxon>
        <taxon>Strongyloidoidea</taxon>
        <taxon>Strongyloididae</taxon>
        <taxon>Parastrongyloides</taxon>
    </lineage>
</organism>
<keyword evidence="7" id="KW-0804">Transcription</keyword>
<dbReference type="PROSITE" id="PS51030">
    <property type="entry name" value="NUCLEAR_REC_DBD_2"/>
    <property type="match status" value="1"/>
</dbReference>
<keyword evidence="9" id="KW-0539">Nucleus</keyword>
<comment type="similarity">
    <text evidence="1">Belongs to the nuclear hormone receptor family.</text>
</comment>
<protein>
    <submittedName>
        <fullName evidence="13">Nuclear receptor domain-containing protein</fullName>
    </submittedName>
</protein>
<evidence type="ECO:0000256" key="9">
    <source>
        <dbReference type="ARBA" id="ARBA00023242"/>
    </source>
</evidence>
<dbReference type="WBParaSite" id="PTRK_0000296900.1">
    <property type="protein sequence ID" value="PTRK_0000296900.1"/>
    <property type="gene ID" value="PTRK_0000296900"/>
</dbReference>
<dbReference type="GO" id="GO:0008270">
    <property type="term" value="F:zinc ion binding"/>
    <property type="evidence" value="ECO:0007669"/>
    <property type="project" value="UniProtKB-KW"/>
</dbReference>
<keyword evidence="8" id="KW-0675">Receptor</keyword>
<evidence type="ECO:0000313" key="12">
    <source>
        <dbReference type="Proteomes" id="UP000038045"/>
    </source>
</evidence>
<reference evidence="13" key="1">
    <citation type="submission" date="2017-02" db="UniProtKB">
        <authorList>
            <consortium name="WormBaseParasite"/>
        </authorList>
    </citation>
    <scope>IDENTIFICATION</scope>
</reference>
<dbReference type="Gene3D" id="1.10.565.10">
    <property type="entry name" value="Retinoid X Receptor"/>
    <property type="match status" value="1"/>
</dbReference>
<evidence type="ECO:0000256" key="3">
    <source>
        <dbReference type="ARBA" id="ARBA00022771"/>
    </source>
</evidence>
<evidence type="ECO:0000256" key="4">
    <source>
        <dbReference type="ARBA" id="ARBA00022833"/>
    </source>
</evidence>
<dbReference type="PROSITE" id="PS51843">
    <property type="entry name" value="NR_LBD"/>
    <property type="match status" value="1"/>
</dbReference>
<evidence type="ECO:0000256" key="7">
    <source>
        <dbReference type="ARBA" id="ARBA00023163"/>
    </source>
</evidence>
<dbReference type="InterPro" id="IPR013088">
    <property type="entry name" value="Znf_NHR/GATA"/>
</dbReference>
<evidence type="ECO:0000259" key="10">
    <source>
        <dbReference type="PROSITE" id="PS51030"/>
    </source>
</evidence>
<keyword evidence="12" id="KW-1185">Reference proteome</keyword>
<sequence length="364" mass="42640">MFLFFRRSVVLQIQFECLYDGMCEVNFNIKNVCKCCRFNKCIQMGMNKNKVQKPRGKYSKRKELMQSNTPSPRASCIIHSSNQTFVREVEYDCNEFLDQFIHMEYMTEKRRIILTGSNPLLILRDPIQGYSVDKSYKIVPFNFKQFNACVRNVCLLSFDYTTSMPYYNTFNEEDKYTIFRGVFFLTCILDSSFFTYKSGLYKEGYYAGIEGMVSSIYDDKYGWETEGNITREMKLTLLKPIYKNIFESLILPMANLNMEAWEFASFKGMCISNICSYDFSIDGKKKGKKFDNLFIKGLTSGRYKNDEEMSVRVGQIILLMTNLHVIYASMVEFFTRLDVFNLIELDSVIKALLNRTPLCDLDRL</sequence>
<name>A0A0N4Z715_PARTI</name>
<dbReference type="PANTHER" id="PTHR46397">
    <property type="entry name" value="NUCLEAR HORMONE RECEPTOR FAMILY-RELATED"/>
    <property type="match status" value="1"/>
</dbReference>
<dbReference type="InterPro" id="IPR000536">
    <property type="entry name" value="Nucl_hrmn_rcpt_lig-bd"/>
</dbReference>
<keyword evidence="2" id="KW-0479">Metal-binding</keyword>
<dbReference type="Proteomes" id="UP000038045">
    <property type="component" value="Unplaced"/>
</dbReference>
<evidence type="ECO:0000256" key="5">
    <source>
        <dbReference type="ARBA" id="ARBA00023015"/>
    </source>
</evidence>
<evidence type="ECO:0000256" key="8">
    <source>
        <dbReference type="ARBA" id="ARBA00023170"/>
    </source>
</evidence>
<keyword evidence="3" id="KW-0863">Zinc-finger</keyword>
<evidence type="ECO:0000313" key="13">
    <source>
        <dbReference type="WBParaSite" id="PTRK_0000296900.1"/>
    </source>
</evidence>
<dbReference type="STRING" id="131310.A0A0N4Z715"/>
<keyword evidence="4" id="KW-0862">Zinc</keyword>
<keyword evidence="6" id="KW-0238">DNA-binding</keyword>
<accession>A0A0N4Z715</accession>
<evidence type="ECO:0000256" key="6">
    <source>
        <dbReference type="ARBA" id="ARBA00023125"/>
    </source>
</evidence>
<evidence type="ECO:0000259" key="11">
    <source>
        <dbReference type="PROSITE" id="PS51843"/>
    </source>
</evidence>
<dbReference type="Pfam" id="PF00104">
    <property type="entry name" value="Hormone_recep"/>
    <property type="match status" value="1"/>
</dbReference>
<dbReference type="InterPro" id="IPR035500">
    <property type="entry name" value="NHR-like_dom_sf"/>
</dbReference>
<dbReference type="GO" id="GO:0003700">
    <property type="term" value="F:DNA-binding transcription factor activity"/>
    <property type="evidence" value="ECO:0007669"/>
    <property type="project" value="InterPro"/>
</dbReference>
<proteinExistence type="inferred from homology"/>
<dbReference type="Gene3D" id="3.30.50.10">
    <property type="entry name" value="Erythroid Transcription Factor GATA-1, subunit A"/>
    <property type="match status" value="1"/>
</dbReference>
<evidence type="ECO:0000256" key="1">
    <source>
        <dbReference type="ARBA" id="ARBA00005993"/>
    </source>
</evidence>
<keyword evidence="5" id="KW-0805">Transcription regulation</keyword>
<dbReference type="Pfam" id="PF00105">
    <property type="entry name" value="zf-C4"/>
    <property type="match status" value="1"/>
</dbReference>
<feature type="domain" description="NR LBD" evidence="11">
    <location>
        <begin position="102"/>
        <end position="356"/>
    </location>
</feature>
<dbReference type="SUPFAM" id="SSF48508">
    <property type="entry name" value="Nuclear receptor ligand-binding domain"/>
    <property type="match status" value="1"/>
</dbReference>
<evidence type="ECO:0000256" key="2">
    <source>
        <dbReference type="ARBA" id="ARBA00022723"/>
    </source>
</evidence>
<dbReference type="PANTHER" id="PTHR46397:SF5">
    <property type="entry name" value="NUCLEAR HORMONE RECEPTOR FAMILY MEMBER NHR-20"/>
    <property type="match status" value="1"/>
</dbReference>